<dbReference type="EMBL" id="MF417919">
    <property type="protein sequence ID" value="ASN71142.1"/>
    <property type="molecule type" value="Genomic_DNA"/>
</dbReference>
<evidence type="ECO:0000313" key="5">
    <source>
        <dbReference type="EMBL" id="ASN71040.1"/>
    </source>
</evidence>
<dbReference type="Pfam" id="PF22255">
    <property type="entry name" value="Gp44-like_2nd"/>
    <property type="match status" value="1"/>
</dbReference>
<feature type="domain" description="Tail protein NMB1110-like C-terminal" evidence="2">
    <location>
        <begin position="276"/>
        <end position="344"/>
    </location>
</feature>
<dbReference type="InterPro" id="IPR023399">
    <property type="entry name" value="Baseplate-like_2-layer_sand"/>
</dbReference>
<evidence type="ECO:0000313" key="7">
    <source>
        <dbReference type="EMBL" id="ASN71311.1"/>
    </source>
</evidence>
<feature type="domain" description="Tail protein NMB1110-like third" evidence="4">
    <location>
        <begin position="209"/>
        <end position="274"/>
    </location>
</feature>
<proteinExistence type="predicted"/>
<dbReference type="EMBL" id="MF417935">
    <property type="protein sequence ID" value="ASN71870.1"/>
    <property type="molecule type" value="Genomic_DNA"/>
</dbReference>
<dbReference type="EMBL" id="MF417934">
    <property type="protein sequence ID" value="ASN71855.1"/>
    <property type="molecule type" value="Genomic_DNA"/>
</dbReference>
<dbReference type="EMBL" id="MF417917">
    <property type="protein sequence ID" value="ASN71040.1"/>
    <property type="molecule type" value="Genomic_DNA"/>
</dbReference>
<gene>
    <name evidence="13" type="ORF">3F2_8</name>
    <name evidence="6" type="ORF">3S10_7</name>
    <name evidence="7" type="ORF">7AX5_7</name>
    <name evidence="5" type="ORF">7F10_7</name>
    <name evidence="8" type="ORF">7S12_7</name>
    <name evidence="10" type="ORF">8AX6_28</name>
    <name evidence="11" type="ORF">8F1_8</name>
    <name evidence="12" type="ORF">8S5_7</name>
    <name evidence="9" type="ORF">9F3_7</name>
</gene>
<feature type="domain" description="Baseplate hub protein gp44/GpP-like second" evidence="3">
    <location>
        <begin position="93"/>
        <end position="174"/>
    </location>
</feature>
<dbReference type="EMBL" id="MF417923">
    <property type="protein sequence ID" value="ASN71320.1"/>
    <property type="molecule type" value="Genomic_DNA"/>
</dbReference>
<evidence type="ECO:0000259" key="3">
    <source>
        <dbReference type="Pfam" id="PF22255"/>
    </source>
</evidence>
<protein>
    <submittedName>
        <fullName evidence="11">Putative tail protein</fullName>
    </submittedName>
</protein>
<dbReference type="Pfam" id="PF21683">
    <property type="entry name" value="GpP-like_1st"/>
    <property type="match status" value="1"/>
</dbReference>
<dbReference type="InterPro" id="IPR054034">
    <property type="entry name" value="NMB1110-like_C"/>
</dbReference>
<dbReference type="Gene3D" id="3.55.50.10">
    <property type="entry name" value="Baseplate protein-like domains"/>
    <property type="match status" value="1"/>
</dbReference>
<dbReference type="EMBL" id="MF417977">
    <property type="protein sequence ID" value="ASN72837.1"/>
    <property type="molecule type" value="Genomic_DNA"/>
</dbReference>
<evidence type="ECO:0000313" key="13">
    <source>
        <dbReference type="EMBL" id="ASN72837.1"/>
    </source>
</evidence>
<dbReference type="EMBL" id="MF417924">
    <property type="protein sequence ID" value="ASN71367.1"/>
    <property type="molecule type" value="Genomic_DNA"/>
</dbReference>
<dbReference type="PIRSF" id="PIRSF004440">
    <property type="entry name" value="GpP"/>
    <property type="match status" value="1"/>
</dbReference>
<dbReference type="SUPFAM" id="SSF69279">
    <property type="entry name" value="Phage tail proteins"/>
    <property type="match status" value="2"/>
</dbReference>
<dbReference type="Gene3D" id="3.30.1920.10">
    <property type="entry name" value="Baseplate protein-like domains - 2 layer sandwich fold"/>
    <property type="match status" value="1"/>
</dbReference>
<evidence type="ECO:0000313" key="10">
    <source>
        <dbReference type="EMBL" id="ASN71855.1"/>
    </source>
</evidence>
<accession>A0A2H4J9E6</accession>
<feature type="domain" description="Baseplate hub protein gp44-like N-terminal" evidence="1">
    <location>
        <begin position="7"/>
        <end position="91"/>
    </location>
</feature>
<dbReference type="Pfam" id="PF22174">
    <property type="entry name" value="NMB1110-like_C"/>
    <property type="match status" value="1"/>
</dbReference>
<dbReference type="InterPro" id="IPR054482">
    <property type="entry name" value="NMB1110-like_3rd"/>
</dbReference>
<dbReference type="InterPro" id="IPR026276">
    <property type="entry name" value="Baseplate_GpP"/>
</dbReference>
<name>A0A2H4J9E6_9CAUD</name>
<evidence type="ECO:0000313" key="9">
    <source>
        <dbReference type="EMBL" id="ASN71367.1"/>
    </source>
</evidence>
<dbReference type="Gene3D" id="2.30.300.10">
    <property type="entry name" value="Baseplate protein-like domain - beta roll fold"/>
    <property type="match status" value="1"/>
</dbReference>
<dbReference type="EMBL" id="MF417922">
    <property type="protein sequence ID" value="ASN71311.1"/>
    <property type="molecule type" value="Genomic_DNA"/>
</dbReference>
<evidence type="ECO:0000259" key="1">
    <source>
        <dbReference type="Pfam" id="PF21683"/>
    </source>
</evidence>
<dbReference type="Pfam" id="PF22630">
    <property type="entry name" value="NMB1110_3rd"/>
    <property type="match status" value="1"/>
</dbReference>
<evidence type="ECO:0000313" key="8">
    <source>
        <dbReference type="EMBL" id="ASN71320.1"/>
    </source>
</evidence>
<organism evidence="11">
    <name type="scientific">uncultured Caudovirales phage</name>
    <dbReference type="NCBI Taxonomy" id="2100421"/>
    <lineage>
        <taxon>Viruses</taxon>
        <taxon>Duplodnaviria</taxon>
        <taxon>Heunggongvirae</taxon>
        <taxon>Uroviricota</taxon>
        <taxon>Caudoviricetes</taxon>
        <taxon>Peduoviridae</taxon>
        <taxon>Maltschvirus</taxon>
        <taxon>Maltschvirus maltsch</taxon>
    </lineage>
</organism>
<evidence type="ECO:0000313" key="12">
    <source>
        <dbReference type="EMBL" id="ASN71903.1"/>
    </source>
</evidence>
<sequence>MQTEESIRLSIGGKIYKTWDGWSVESDLLTPADGFELELFTRDTVQLPEALVEGAACTLTLGRDQVLTGQLDEIEHDVTKRGIFIRVTGRDKAAVLVDCSAPFVSMREASLAQILKEVVTPLGIAKVEVRAAGKPIRRRVQVEPGQSGWEALLQVAEANGLWPWVEPDGLLVVGGPDYTSTPVGELILRTDGTGNNVERLTVRRSIAGRYSQVTVLGQHGQYDNDGLDTAGKTHMRSVIKDDVLARRGIFRPKIIIDSASESQDMATTSARKVLSDSRLEGFEIRAVVKGFRAPNGAVWKPGQRVIVRSEPHGLDATYFIMSRTLRLTRGQGAYTELRMREDKMWVLDGNPLKKHKGKKSKTDADASFIQMIRSL</sequence>
<dbReference type="InterPro" id="IPR053981">
    <property type="entry name" value="Gp44/GpP-like_2nd"/>
</dbReference>
<evidence type="ECO:0000313" key="6">
    <source>
        <dbReference type="EMBL" id="ASN71142.1"/>
    </source>
</evidence>
<evidence type="ECO:0000259" key="2">
    <source>
        <dbReference type="Pfam" id="PF22174"/>
    </source>
</evidence>
<dbReference type="InterPro" id="IPR049354">
    <property type="entry name" value="GpP-like_N"/>
</dbReference>
<reference evidence="11" key="1">
    <citation type="submission" date="2017-06" db="EMBL/GenBank/DDBJ databases">
        <title>Novel phages from South African skin metaviromes.</title>
        <authorList>
            <person name="van Zyl L.J."/>
            <person name="Abrahams Y."/>
            <person name="Stander E.A."/>
            <person name="Kirby B.M."/>
            <person name="Clavaud C."/>
            <person name="Farcet C."/>
            <person name="Breton L."/>
            <person name="Trindade M.I."/>
        </authorList>
    </citation>
    <scope>NUCLEOTIDE SEQUENCE</scope>
</reference>
<evidence type="ECO:0000259" key="4">
    <source>
        <dbReference type="Pfam" id="PF22630"/>
    </source>
</evidence>
<dbReference type="EMBL" id="MF417936">
    <property type="protein sequence ID" value="ASN71903.1"/>
    <property type="molecule type" value="Genomic_DNA"/>
</dbReference>
<evidence type="ECO:0000313" key="11">
    <source>
        <dbReference type="EMBL" id="ASN71870.1"/>
    </source>
</evidence>